<reference evidence="4 5" key="1">
    <citation type="submission" date="2018-07" db="EMBL/GenBank/DDBJ databases">
        <title>Genome analysis of Larkinella rosea.</title>
        <authorList>
            <person name="Zhou Z."/>
            <person name="Wang G."/>
        </authorList>
    </citation>
    <scope>NUCLEOTIDE SEQUENCE [LARGE SCALE GENOMIC DNA]</scope>
    <source>
        <strain evidence="5">zzj9</strain>
    </source>
</reference>
<dbReference type="InterPro" id="IPR002182">
    <property type="entry name" value="NB-ARC"/>
</dbReference>
<comment type="caution">
    <text evidence="4">The sequence shown here is derived from an EMBL/GenBank/DDBJ whole genome shotgun (WGS) entry which is preliminary data.</text>
</comment>
<dbReference type="Gene3D" id="3.40.50.300">
    <property type="entry name" value="P-loop containing nucleotide triphosphate hydrolases"/>
    <property type="match status" value="1"/>
</dbReference>
<keyword evidence="5" id="KW-1185">Reference proteome</keyword>
<dbReference type="PANTHER" id="PTHR45641">
    <property type="entry name" value="TETRATRICOPEPTIDE REPEAT PROTEIN (AFU_ORTHOLOGUE AFUA_6G03870)"/>
    <property type="match status" value="1"/>
</dbReference>
<dbReference type="Gene3D" id="1.25.40.10">
    <property type="entry name" value="Tetratricopeptide repeat domain"/>
    <property type="match status" value="2"/>
</dbReference>
<sequence length="1068" mass="119909">MSILKIGDGCKDGCGFCHESLSLATILNLSSVSMSNPSSNLVKAIVSGVGYCLTHEEVAKAIPGAGLVTTIGLGLANAIAPNFVHQFTCDLSYNKLRERFAHPSELNHNLENLLKDAAVRSVSFLKRLYLDQLGQETDLSFFEKHFEQNPIRTAKEVLETMERDLQFWVKHETIQSGLLENPEDCLTTITDYLFVVSRVDESLAEWQKLRTFFAEKLPTCFELAFKEALQNDDKGFRSFQIWMLEEIQEQNRAILKQIQEGRELLLAEIRTLKNGETGQSTAVLQQFAEETTELKQILRDNHAESVGYFRRIIELLEKPAITYPRELNNFSAFSGEFVGRVDELTELAQKLETSQRVVLMNGLGGIGKTTLARKFMQQHKLAYQHVLWVEIVVPDVKTQTADDLLNAFVLDPILLGNLRLKLPERVDTTVFFSQIMNVLRNLSGPNLLIIDNASTELADRAIRDLLPGPPNWQVLVTSRQKLSGFDLIRLDKLDPEAARTLFRTLYTYALTGEELDELLVVIDHHTLTIELAAKTLENHYGLVSVAELTEKYKSKQLDDPDLQARIETEHSREETEIFIHLMQTFDLSALSDDEKWVMKQFAVLPPEAYPQEQLMEWLQLTDQKEQRKFAGNLQSLEKKGWLQRKDLVFSIHRLIQQVVHYQLQPGFEDVKLLVDTLTGFLHSDVSTNTINLFSFLPVADFLLACLSEDDLKQSQISTLKNNAGIIFSALGDYNRARDLLEAALASDLTNFGKDHPTVAVRQSNLATVYRDLGDYNRARDLLEAALASALTNFGKDHPTVAVSQSNLARVYSDLGDYNRARDLLEAALASDLTNFGKDHPTVAVRQSNLATVYSDLGDYNRARDLLEAALASDLTNFGKDHPTVAVRQSNLANVYRDLGDYNRARDLLEAALASALTNFGKDHPTVAVRQSNLANVYSALGDYNRARDLLEAALASDLTNFGKDHPTVAVRQSNLATVYRALGDYNRARDLLEAALASDLTNFGKDHPNVAVRYNNLGHVWIAMKNWVEAKHGFEKALEIGVKAWGANHPNMSIISESLAFVEEQIAK</sequence>
<dbReference type="InterPro" id="IPR027417">
    <property type="entry name" value="P-loop_NTPase"/>
</dbReference>
<evidence type="ECO:0000256" key="1">
    <source>
        <dbReference type="ARBA" id="ARBA00022737"/>
    </source>
</evidence>
<dbReference type="PANTHER" id="PTHR45641:SF19">
    <property type="entry name" value="NEPHROCYSTIN-3"/>
    <property type="match status" value="1"/>
</dbReference>
<dbReference type="Pfam" id="PF00931">
    <property type="entry name" value="NB-ARC"/>
    <property type="match status" value="1"/>
</dbReference>
<dbReference type="EMBL" id="QOWE01000027">
    <property type="protein sequence ID" value="RCR66464.1"/>
    <property type="molecule type" value="Genomic_DNA"/>
</dbReference>
<dbReference type="Pfam" id="PF13374">
    <property type="entry name" value="TPR_10"/>
    <property type="match status" value="2"/>
</dbReference>
<dbReference type="GO" id="GO:0043531">
    <property type="term" value="F:ADP binding"/>
    <property type="evidence" value="ECO:0007669"/>
    <property type="project" value="InterPro"/>
</dbReference>
<dbReference type="SUPFAM" id="SSF81901">
    <property type="entry name" value="HCP-like"/>
    <property type="match status" value="1"/>
</dbReference>
<dbReference type="SUPFAM" id="SSF52540">
    <property type="entry name" value="P-loop containing nucleoside triphosphate hydrolases"/>
    <property type="match status" value="1"/>
</dbReference>
<gene>
    <name evidence="4" type="ORF">DUE52_26680</name>
</gene>
<protein>
    <recommendedName>
        <fullName evidence="3">NB-ARC domain-containing protein</fullName>
    </recommendedName>
</protein>
<evidence type="ECO:0000313" key="4">
    <source>
        <dbReference type="EMBL" id="RCR66464.1"/>
    </source>
</evidence>
<dbReference type="Proteomes" id="UP000253383">
    <property type="component" value="Unassembled WGS sequence"/>
</dbReference>
<dbReference type="InterPro" id="IPR019734">
    <property type="entry name" value="TPR_rpt"/>
</dbReference>
<evidence type="ECO:0000313" key="5">
    <source>
        <dbReference type="Proteomes" id="UP000253383"/>
    </source>
</evidence>
<evidence type="ECO:0000259" key="3">
    <source>
        <dbReference type="Pfam" id="PF00931"/>
    </source>
</evidence>
<keyword evidence="1" id="KW-0677">Repeat</keyword>
<dbReference type="Pfam" id="PF13424">
    <property type="entry name" value="TPR_12"/>
    <property type="match status" value="3"/>
</dbReference>
<feature type="domain" description="NB-ARC" evidence="3">
    <location>
        <begin position="344"/>
        <end position="481"/>
    </location>
</feature>
<proteinExistence type="predicted"/>
<name>A0A368JIF7_9BACT</name>
<keyword evidence="2" id="KW-0802">TPR repeat</keyword>
<dbReference type="InterPro" id="IPR011990">
    <property type="entry name" value="TPR-like_helical_dom_sf"/>
</dbReference>
<dbReference type="AlphaFoldDB" id="A0A368JIF7"/>
<dbReference type="OrthoDB" id="940757at2"/>
<evidence type="ECO:0000256" key="2">
    <source>
        <dbReference type="ARBA" id="ARBA00022803"/>
    </source>
</evidence>
<organism evidence="4 5">
    <name type="scientific">Larkinella punicea</name>
    <dbReference type="NCBI Taxonomy" id="2315727"/>
    <lineage>
        <taxon>Bacteria</taxon>
        <taxon>Pseudomonadati</taxon>
        <taxon>Bacteroidota</taxon>
        <taxon>Cytophagia</taxon>
        <taxon>Cytophagales</taxon>
        <taxon>Spirosomataceae</taxon>
        <taxon>Larkinella</taxon>
    </lineage>
</organism>
<dbReference type="PRINTS" id="PR00381">
    <property type="entry name" value="KINESINLIGHT"/>
</dbReference>
<dbReference type="SMART" id="SM00028">
    <property type="entry name" value="TPR"/>
    <property type="match status" value="8"/>
</dbReference>
<accession>A0A368JIF7</accession>